<organism evidence="3 4">
    <name type="scientific">Neolewinella marina</name>
    <dbReference type="NCBI Taxonomy" id="438751"/>
    <lineage>
        <taxon>Bacteria</taxon>
        <taxon>Pseudomonadati</taxon>
        <taxon>Bacteroidota</taxon>
        <taxon>Saprospiria</taxon>
        <taxon>Saprospirales</taxon>
        <taxon>Lewinellaceae</taxon>
        <taxon>Neolewinella</taxon>
    </lineage>
</organism>
<dbReference type="InterPro" id="IPR036465">
    <property type="entry name" value="vWFA_dom_sf"/>
</dbReference>
<evidence type="ECO:0000259" key="2">
    <source>
        <dbReference type="Pfam" id="PF01882"/>
    </source>
</evidence>
<name>A0A2G0CBW7_9BACT</name>
<dbReference type="InterPro" id="IPR002881">
    <property type="entry name" value="DUF58"/>
</dbReference>
<feature type="transmembrane region" description="Helical" evidence="1">
    <location>
        <begin position="42"/>
        <end position="61"/>
    </location>
</feature>
<dbReference type="OrthoDB" id="845740at2"/>
<keyword evidence="1" id="KW-0812">Transmembrane</keyword>
<dbReference type="Proteomes" id="UP000226437">
    <property type="component" value="Unassembled WGS sequence"/>
</dbReference>
<dbReference type="EMBL" id="PDLO01000008">
    <property type="protein sequence ID" value="PHK97442.1"/>
    <property type="molecule type" value="Genomic_DNA"/>
</dbReference>
<evidence type="ECO:0000313" key="3">
    <source>
        <dbReference type="EMBL" id="PHK97442.1"/>
    </source>
</evidence>
<comment type="caution">
    <text evidence="3">The sequence shown here is derived from an EMBL/GenBank/DDBJ whole genome shotgun (WGS) entry which is preliminary data.</text>
</comment>
<feature type="domain" description="DUF58" evidence="2">
    <location>
        <begin position="211"/>
        <end position="377"/>
    </location>
</feature>
<dbReference type="SUPFAM" id="SSF53300">
    <property type="entry name" value="vWA-like"/>
    <property type="match status" value="1"/>
</dbReference>
<proteinExistence type="predicted"/>
<gene>
    <name evidence="3" type="ORF">CGL56_15190</name>
</gene>
<dbReference type="AlphaFoldDB" id="A0A2G0CBW7"/>
<accession>A0A2G0CBW7</accession>
<keyword evidence="1" id="KW-0472">Membrane</keyword>
<dbReference type="Pfam" id="PF01882">
    <property type="entry name" value="DUF58"/>
    <property type="match status" value="1"/>
</dbReference>
<evidence type="ECO:0000256" key="1">
    <source>
        <dbReference type="SAM" id="Phobius"/>
    </source>
</evidence>
<dbReference type="PANTHER" id="PTHR33608">
    <property type="entry name" value="BLL2464 PROTEIN"/>
    <property type="match status" value="1"/>
</dbReference>
<dbReference type="RefSeq" id="WP_099107433.1">
    <property type="nucleotide sequence ID" value="NZ_JAATJF010000003.1"/>
</dbReference>
<protein>
    <submittedName>
        <fullName evidence="3">DUF58 domain-containing protein</fullName>
    </submittedName>
</protein>
<feature type="transmembrane region" description="Helical" evidence="1">
    <location>
        <begin position="21"/>
        <end position="36"/>
    </location>
</feature>
<sequence length="449" mass="51137">MNRHFLLFRWPLADAYLGQRFFWWLAGVVVVSALGFRYPPLYWVAVASLAVLVGTTLANGWRLRRAAAGVSAVRRPPRVLSLGDPLPVELDLSNTSAMALHLLVIDEWPVQLQLRDHRLSLRVAAGEDVTAAYTVRPTTRGEYIFGSVNLFLSDDWGLVEWRRRVPQEQRIAVYPSLVQLRRFAFHAAAPVSFTGRRRPRPETRSYEFDQIRAYVPGDDRRTVNWKATARRGGLMVNSYATEQAQRIYCFLDKGRTMLLPFGGLSLLDHAVNASLALTNIVLQRGDRAGLLCFSDQPGDYLAADNRPDQLRRALQLLYRQREQEGESDYELLYRATRHYLPARSMVVLFTNFESNYALDRVLPVLRRMGRDHALVVVLFENPEIAALLEEPTPDAAAVYRKSAARHHLQERELMALRLRRNGVHVVLTQPGELTGAVIRRYLDLKGRGL</sequence>
<reference evidence="3 4" key="1">
    <citation type="submission" date="2017-10" db="EMBL/GenBank/DDBJ databases">
        <title>The draft genome sequence of Lewinella marina KCTC 32374.</title>
        <authorList>
            <person name="Wang K."/>
        </authorList>
    </citation>
    <scope>NUCLEOTIDE SEQUENCE [LARGE SCALE GENOMIC DNA]</scope>
    <source>
        <strain evidence="3 4">MKG-38</strain>
    </source>
</reference>
<keyword evidence="1" id="KW-1133">Transmembrane helix</keyword>
<evidence type="ECO:0000313" key="4">
    <source>
        <dbReference type="Proteomes" id="UP000226437"/>
    </source>
</evidence>
<keyword evidence="4" id="KW-1185">Reference proteome</keyword>
<dbReference type="PANTHER" id="PTHR33608:SF3">
    <property type="entry name" value="SLR2013 PROTEIN"/>
    <property type="match status" value="1"/>
</dbReference>